<evidence type="ECO:0000259" key="3">
    <source>
        <dbReference type="Pfam" id="PF01464"/>
    </source>
</evidence>
<evidence type="ECO:0000256" key="2">
    <source>
        <dbReference type="SAM" id="Phobius"/>
    </source>
</evidence>
<evidence type="ECO:0000256" key="1">
    <source>
        <dbReference type="ARBA" id="ARBA00007734"/>
    </source>
</evidence>
<dbReference type="CDD" id="cd00254">
    <property type="entry name" value="LT-like"/>
    <property type="match status" value="1"/>
</dbReference>
<evidence type="ECO:0000313" key="4">
    <source>
        <dbReference type="EMBL" id="UXD87284.1"/>
    </source>
</evidence>
<accession>A0ABY6AA50</accession>
<feature type="transmembrane region" description="Helical" evidence="2">
    <location>
        <begin position="20"/>
        <end position="40"/>
    </location>
</feature>
<keyword evidence="5" id="KW-1185">Reference proteome</keyword>
<dbReference type="SUPFAM" id="SSF53955">
    <property type="entry name" value="Lysozyme-like"/>
    <property type="match status" value="1"/>
</dbReference>
<dbReference type="Pfam" id="PF01464">
    <property type="entry name" value="SLT"/>
    <property type="match status" value="1"/>
</dbReference>
<dbReference type="PANTHER" id="PTHR37423">
    <property type="entry name" value="SOLUBLE LYTIC MUREIN TRANSGLYCOSYLASE-RELATED"/>
    <property type="match status" value="1"/>
</dbReference>
<dbReference type="Gene3D" id="1.10.530.10">
    <property type="match status" value="1"/>
</dbReference>
<dbReference type="EMBL" id="CP054475">
    <property type="protein sequence ID" value="UXD87284.1"/>
    <property type="molecule type" value="Genomic_DNA"/>
</dbReference>
<comment type="similarity">
    <text evidence="1">Belongs to the transglycosylase Slt family.</text>
</comment>
<dbReference type="PANTHER" id="PTHR37423:SF2">
    <property type="entry name" value="MEMBRANE-BOUND LYTIC MUREIN TRANSGLYCOSYLASE C"/>
    <property type="match status" value="1"/>
</dbReference>
<evidence type="ECO:0000313" key="5">
    <source>
        <dbReference type="Proteomes" id="UP001065322"/>
    </source>
</evidence>
<gene>
    <name evidence="4" type="ORF">HUF19_07505</name>
</gene>
<dbReference type="InterPro" id="IPR023346">
    <property type="entry name" value="Lysozyme-like_dom_sf"/>
</dbReference>
<keyword evidence="2" id="KW-0812">Transmembrane</keyword>
<keyword evidence="2" id="KW-1133">Transmembrane helix</keyword>
<proteinExistence type="inferred from homology"/>
<reference evidence="5" key="1">
    <citation type="submission" date="2020-06" db="EMBL/GenBank/DDBJ databases">
        <title>Thalassolituus marinus alknpb1M-1, a hydrocarbon-degrading bacterium isolated from the deep-sea overlying water using an in-situ strategy from the South China Sea basin.</title>
        <authorList>
            <person name="Dong C."/>
            <person name="Chen Y."/>
            <person name="Shao Z."/>
        </authorList>
    </citation>
    <scope>NUCLEOTIDE SEQUENCE [LARGE SCALE GENOMIC DNA]</scope>
    <source>
        <strain evidence="5">alknpb1M-1</strain>
    </source>
</reference>
<protein>
    <submittedName>
        <fullName evidence="4">Lytic transglycosylase domain-containing protein</fullName>
    </submittedName>
</protein>
<sequence>MLTSVQTPNRDFTAETSGRLVRSLVFFALLALMLISLPSYSATQSSAQSIDPELRNALKDAVNSSESFEDKYDAQVWLVDMSARLKRYIKNDKQRLELLSLIHKEASRAGLSPELVLSVIQVESAFDRFALSYVGAQGYMQVMPFWKKEIGRTDDNLMHPATNLRYGCTILKHYLDKEKGDWIRALARYNGSLGRTKYPEKVMLTWERHWFVNY</sequence>
<name>A0ABY6AA50_9GAMM</name>
<feature type="domain" description="Transglycosylase SLT" evidence="3">
    <location>
        <begin position="101"/>
        <end position="197"/>
    </location>
</feature>
<dbReference type="InterPro" id="IPR008258">
    <property type="entry name" value="Transglycosylase_SLT_dom_1"/>
</dbReference>
<dbReference type="Proteomes" id="UP001065322">
    <property type="component" value="Chromosome"/>
</dbReference>
<organism evidence="4 5">
    <name type="scientific">Thalassolituus hydrocarboniclasticus</name>
    <dbReference type="NCBI Taxonomy" id="2742796"/>
    <lineage>
        <taxon>Bacteria</taxon>
        <taxon>Pseudomonadati</taxon>
        <taxon>Pseudomonadota</taxon>
        <taxon>Gammaproteobacteria</taxon>
        <taxon>Oceanospirillales</taxon>
        <taxon>Oceanospirillaceae</taxon>
        <taxon>Thalassolituus</taxon>
    </lineage>
</organism>
<keyword evidence="2" id="KW-0472">Membrane</keyword>